<sequence>MPGTIHWEYHTDGVLLTMTGLVSGREIITLNRQIYTQDPQKKLRYQIWDFTGANRMEVSPDELHTITLEDKDEAAQNPGQLVALVGSPRQLNGVDISYQIFSQTWVGDGFQSESFRTLREARQWIEHVLSSRFATPIRQG</sequence>
<dbReference type="Proteomes" id="UP000294914">
    <property type="component" value="Unassembled WGS sequence"/>
</dbReference>
<accession>A0A4V3H4R6</accession>
<dbReference type="AlphaFoldDB" id="A0A4V3H4R6"/>
<evidence type="ECO:0000313" key="2">
    <source>
        <dbReference type="Proteomes" id="UP000294914"/>
    </source>
</evidence>
<evidence type="ECO:0000313" key="1">
    <source>
        <dbReference type="EMBL" id="TDY04215.1"/>
    </source>
</evidence>
<dbReference type="RefSeq" id="WP_134080930.1">
    <property type="nucleotide sequence ID" value="NZ_SOQX01000001.1"/>
</dbReference>
<reference evidence="1 2" key="1">
    <citation type="submission" date="2019-03" db="EMBL/GenBank/DDBJ databases">
        <title>Genomic Encyclopedia of Type Strains, Phase IV (KMG-IV): sequencing the most valuable type-strain genomes for metagenomic binning, comparative biology and taxonomic classification.</title>
        <authorList>
            <person name="Goeker M."/>
        </authorList>
    </citation>
    <scope>NUCLEOTIDE SEQUENCE [LARGE SCALE GENOMIC DNA]</scope>
    <source>
        <strain evidence="1 2">DSM 16326</strain>
    </source>
</reference>
<dbReference type="EMBL" id="SOQX01000001">
    <property type="protein sequence ID" value="TDY04215.1"/>
    <property type="molecule type" value="Genomic_DNA"/>
</dbReference>
<organism evidence="1 2">
    <name type="scientific">Thiohalophilus thiocyanatoxydans</name>
    <dbReference type="NCBI Taxonomy" id="381308"/>
    <lineage>
        <taxon>Bacteria</taxon>
        <taxon>Pseudomonadati</taxon>
        <taxon>Pseudomonadota</taxon>
        <taxon>Gammaproteobacteria</taxon>
        <taxon>Thiohalomonadales</taxon>
        <taxon>Thiohalophilaceae</taxon>
        <taxon>Thiohalophilus</taxon>
    </lineage>
</organism>
<comment type="caution">
    <text evidence="1">The sequence shown here is derived from an EMBL/GenBank/DDBJ whole genome shotgun (WGS) entry which is preliminary data.</text>
</comment>
<protein>
    <submittedName>
        <fullName evidence="1">Uncharacterized protein</fullName>
    </submittedName>
</protein>
<dbReference type="OrthoDB" id="1122806at2"/>
<proteinExistence type="predicted"/>
<gene>
    <name evidence="1" type="ORF">EDC23_0588</name>
</gene>
<name>A0A4V3H4R6_9GAMM</name>
<keyword evidence="2" id="KW-1185">Reference proteome</keyword>